<name>A0A4P6EWM9_9BACL</name>
<feature type="signal peptide" evidence="2">
    <location>
        <begin position="1"/>
        <end position="23"/>
    </location>
</feature>
<keyword evidence="5" id="KW-1185">Reference proteome</keyword>
<evidence type="ECO:0000313" key="4">
    <source>
        <dbReference type="EMBL" id="QAY67790.1"/>
    </source>
</evidence>
<feature type="domain" description="Copper amine oxidase-like N-terminal" evidence="3">
    <location>
        <begin position="30"/>
        <end position="86"/>
    </location>
</feature>
<protein>
    <submittedName>
        <fullName evidence="4">Copper amine oxidase N-terminal domain-containing protein</fullName>
    </submittedName>
</protein>
<feature type="region of interest" description="Disordered" evidence="1">
    <location>
        <begin position="185"/>
        <end position="212"/>
    </location>
</feature>
<feature type="chain" id="PRO_5038379329" evidence="2">
    <location>
        <begin position="24"/>
        <end position="318"/>
    </location>
</feature>
<evidence type="ECO:0000259" key="3">
    <source>
        <dbReference type="Pfam" id="PF07833"/>
    </source>
</evidence>
<keyword evidence="2" id="KW-0732">Signal</keyword>
<dbReference type="Pfam" id="PF07833">
    <property type="entry name" value="Cu_amine_oxidN1"/>
    <property type="match status" value="2"/>
</dbReference>
<dbReference type="EMBL" id="CP035492">
    <property type="protein sequence ID" value="QAY67790.1"/>
    <property type="molecule type" value="Genomic_DNA"/>
</dbReference>
<organism evidence="4 5">
    <name type="scientific">Paenibacillus protaetiae</name>
    <dbReference type="NCBI Taxonomy" id="2509456"/>
    <lineage>
        <taxon>Bacteria</taxon>
        <taxon>Bacillati</taxon>
        <taxon>Bacillota</taxon>
        <taxon>Bacilli</taxon>
        <taxon>Bacillales</taxon>
        <taxon>Paenibacillaceae</taxon>
        <taxon>Paenibacillus</taxon>
    </lineage>
</organism>
<proteinExistence type="predicted"/>
<dbReference type="RefSeq" id="WP_129442931.1">
    <property type="nucleotide sequence ID" value="NZ_CP035492.1"/>
</dbReference>
<evidence type="ECO:0000256" key="2">
    <source>
        <dbReference type="SAM" id="SignalP"/>
    </source>
</evidence>
<dbReference type="InterPro" id="IPR012854">
    <property type="entry name" value="Cu_amine_oxidase-like_N"/>
</dbReference>
<dbReference type="InterPro" id="IPR036582">
    <property type="entry name" value="Mao_N_sf"/>
</dbReference>
<feature type="compositionally biased region" description="Gly residues" evidence="1">
    <location>
        <begin position="190"/>
        <end position="207"/>
    </location>
</feature>
<dbReference type="SUPFAM" id="SSF55383">
    <property type="entry name" value="Copper amine oxidase, domain N"/>
    <property type="match status" value="2"/>
</dbReference>
<evidence type="ECO:0000313" key="5">
    <source>
        <dbReference type="Proteomes" id="UP000293568"/>
    </source>
</evidence>
<dbReference type="Proteomes" id="UP000293568">
    <property type="component" value="Chromosome"/>
</dbReference>
<sequence>MKKLIPFLALLAAVCLLVPLASAAPAAGTVQVQSQPVTLVFDGQKLQLPEGQYAFLYENRTYVPIRFISYALQKSVKWDNAAKTVRVTEPAPEEKAALADSLAKAAAAALSSPAAPASRPLTITPVTAKLSFDGTEKALPAGQSIYNYNNSIYVPIRFLSEASGTNVNWDGKTGTITGESASYRAAQGEQGSGGGNEGNGDSAGDGSGLVVQPGKESLEDIQAKAESKLTALQNTYEPQFQAMIANYKKAATDQARNSIIAQGEAKLDECDKKFRKILDDTAKELRANGYDAYVDGIISGYQAQYDAMLDEGFAELMG</sequence>
<accession>A0A4P6EWM9</accession>
<dbReference type="KEGG" id="pprt:ET464_16740"/>
<gene>
    <name evidence="4" type="ORF">ET464_16740</name>
</gene>
<dbReference type="AlphaFoldDB" id="A0A4P6EWM9"/>
<reference evidence="4 5" key="1">
    <citation type="submission" date="2019-01" db="EMBL/GenBank/DDBJ databases">
        <title>Genome sequencing of strain FW100M-2.</title>
        <authorList>
            <person name="Heo J."/>
            <person name="Kim S.-J."/>
            <person name="Kim J.-S."/>
            <person name="Hong S.-B."/>
            <person name="Kwon S.-W."/>
        </authorList>
    </citation>
    <scope>NUCLEOTIDE SEQUENCE [LARGE SCALE GENOMIC DNA]</scope>
    <source>
        <strain evidence="4 5">FW100M-2</strain>
    </source>
</reference>
<dbReference type="OrthoDB" id="574706at2"/>
<evidence type="ECO:0000256" key="1">
    <source>
        <dbReference type="SAM" id="MobiDB-lite"/>
    </source>
</evidence>
<feature type="domain" description="Copper amine oxidase-like N-terminal" evidence="3">
    <location>
        <begin position="126"/>
        <end position="176"/>
    </location>
</feature>